<dbReference type="AlphaFoldDB" id="A0AAV7HEC6"/>
<dbReference type="EMBL" id="JAGFBR010000005">
    <property type="protein sequence ID" value="KAH0466434.1"/>
    <property type="molecule type" value="Genomic_DNA"/>
</dbReference>
<protein>
    <submittedName>
        <fullName evidence="1">Uncharacterized protein</fullName>
    </submittedName>
</protein>
<evidence type="ECO:0000313" key="1">
    <source>
        <dbReference type="EMBL" id="KAH0466434.1"/>
    </source>
</evidence>
<keyword evidence="2" id="KW-1185">Reference proteome</keyword>
<comment type="caution">
    <text evidence="1">The sequence shown here is derived from an EMBL/GenBank/DDBJ whole genome shotgun (WGS) entry which is preliminary data.</text>
</comment>
<organism evidence="1 2">
    <name type="scientific">Dendrobium chrysotoxum</name>
    <name type="common">Orchid</name>
    <dbReference type="NCBI Taxonomy" id="161865"/>
    <lineage>
        <taxon>Eukaryota</taxon>
        <taxon>Viridiplantae</taxon>
        <taxon>Streptophyta</taxon>
        <taxon>Embryophyta</taxon>
        <taxon>Tracheophyta</taxon>
        <taxon>Spermatophyta</taxon>
        <taxon>Magnoliopsida</taxon>
        <taxon>Liliopsida</taxon>
        <taxon>Asparagales</taxon>
        <taxon>Orchidaceae</taxon>
        <taxon>Epidendroideae</taxon>
        <taxon>Malaxideae</taxon>
        <taxon>Dendrobiinae</taxon>
        <taxon>Dendrobium</taxon>
    </lineage>
</organism>
<proteinExistence type="predicted"/>
<reference evidence="1 2" key="1">
    <citation type="journal article" date="2021" name="Hortic Res">
        <title>Chromosome-scale assembly of the Dendrobium chrysotoxum genome enhances the understanding of orchid evolution.</title>
        <authorList>
            <person name="Zhang Y."/>
            <person name="Zhang G.Q."/>
            <person name="Zhang D."/>
            <person name="Liu X.D."/>
            <person name="Xu X.Y."/>
            <person name="Sun W.H."/>
            <person name="Yu X."/>
            <person name="Zhu X."/>
            <person name="Wang Z.W."/>
            <person name="Zhao X."/>
            <person name="Zhong W.Y."/>
            <person name="Chen H."/>
            <person name="Yin W.L."/>
            <person name="Huang T."/>
            <person name="Niu S.C."/>
            <person name="Liu Z.J."/>
        </authorList>
    </citation>
    <scope>NUCLEOTIDE SEQUENCE [LARGE SCALE GENOMIC DNA]</scope>
    <source>
        <strain evidence="1">Lindl</strain>
    </source>
</reference>
<name>A0AAV7HEC6_DENCH</name>
<accession>A0AAV7HEC6</accession>
<dbReference type="Proteomes" id="UP000775213">
    <property type="component" value="Unassembled WGS sequence"/>
</dbReference>
<sequence length="63" mass="6594">MREGVPGTGIGIVGGKKSTAAAATEEMNKEPWAALAAVDGGKGRPPPRLRDVQGWEEVNGWHV</sequence>
<evidence type="ECO:0000313" key="2">
    <source>
        <dbReference type="Proteomes" id="UP000775213"/>
    </source>
</evidence>
<gene>
    <name evidence="1" type="ORF">IEQ34_003672</name>
</gene>